<reference evidence="2" key="1">
    <citation type="submission" date="2021-01" db="EMBL/GenBank/DDBJ databases">
        <title>Whole genome shotgun sequence of Virgisporangium aliadipatigenens NBRC 105644.</title>
        <authorList>
            <person name="Komaki H."/>
            <person name="Tamura T."/>
        </authorList>
    </citation>
    <scope>NUCLEOTIDE SEQUENCE</scope>
    <source>
        <strain evidence="2">NBRC 105644</strain>
    </source>
</reference>
<name>A0A8J3YUD8_9ACTN</name>
<feature type="region of interest" description="Disordered" evidence="1">
    <location>
        <begin position="1"/>
        <end position="83"/>
    </location>
</feature>
<dbReference type="RefSeq" id="WP_203903472.1">
    <property type="nucleotide sequence ID" value="NZ_BOPF01000032.1"/>
</dbReference>
<sequence>MPEIAADQDPAIESATSPTSTSAPASTAQSPSTPPWERNGKPFDPARAWSLIENLRADLAAARTTPPAGPAGTGTPPAPVDVPDVQTLRADLVRERVARRFGFDDALLDLLGTGDEATLTSRAQTLADRLNPPGAGGGSPVPRRPVEQLRGGADPTTDAEETDPAKLAGKVRRGF</sequence>
<feature type="region of interest" description="Disordered" evidence="1">
    <location>
        <begin position="124"/>
        <end position="175"/>
    </location>
</feature>
<proteinExistence type="predicted"/>
<dbReference type="Proteomes" id="UP000619260">
    <property type="component" value="Unassembled WGS sequence"/>
</dbReference>
<dbReference type="EMBL" id="BOPF01000032">
    <property type="protein sequence ID" value="GIJ50025.1"/>
    <property type="molecule type" value="Genomic_DNA"/>
</dbReference>
<evidence type="ECO:0000313" key="3">
    <source>
        <dbReference type="Proteomes" id="UP000619260"/>
    </source>
</evidence>
<protein>
    <submittedName>
        <fullName evidence="2">Uncharacterized protein</fullName>
    </submittedName>
</protein>
<gene>
    <name evidence="2" type="ORF">Val02_69110</name>
</gene>
<evidence type="ECO:0000256" key="1">
    <source>
        <dbReference type="SAM" id="MobiDB-lite"/>
    </source>
</evidence>
<keyword evidence="3" id="KW-1185">Reference proteome</keyword>
<accession>A0A8J3YUD8</accession>
<comment type="caution">
    <text evidence="2">The sequence shown here is derived from an EMBL/GenBank/DDBJ whole genome shotgun (WGS) entry which is preliminary data.</text>
</comment>
<feature type="compositionally biased region" description="Low complexity" evidence="1">
    <location>
        <begin position="14"/>
        <end position="31"/>
    </location>
</feature>
<dbReference type="AlphaFoldDB" id="A0A8J3YUD8"/>
<evidence type="ECO:0000313" key="2">
    <source>
        <dbReference type="EMBL" id="GIJ50025.1"/>
    </source>
</evidence>
<organism evidence="2 3">
    <name type="scientific">Virgisporangium aliadipatigenens</name>
    <dbReference type="NCBI Taxonomy" id="741659"/>
    <lineage>
        <taxon>Bacteria</taxon>
        <taxon>Bacillati</taxon>
        <taxon>Actinomycetota</taxon>
        <taxon>Actinomycetes</taxon>
        <taxon>Micromonosporales</taxon>
        <taxon>Micromonosporaceae</taxon>
        <taxon>Virgisporangium</taxon>
    </lineage>
</organism>